<name>A0AC35FS80_9BILA</name>
<evidence type="ECO:0000313" key="1">
    <source>
        <dbReference type="Proteomes" id="UP000887580"/>
    </source>
</evidence>
<organism evidence="1 2">
    <name type="scientific">Panagrolaimus sp. PS1159</name>
    <dbReference type="NCBI Taxonomy" id="55785"/>
    <lineage>
        <taxon>Eukaryota</taxon>
        <taxon>Metazoa</taxon>
        <taxon>Ecdysozoa</taxon>
        <taxon>Nematoda</taxon>
        <taxon>Chromadorea</taxon>
        <taxon>Rhabditida</taxon>
        <taxon>Tylenchina</taxon>
        <taxon>Panagrolaimomorpha</taxon>
        <taxon>Panagrolaimoidea</taxon>
        <taxon>Panagrolaimidae</taxon>
        <taxon>Panagrolaimus</taxon>
    </lineage>
</organism>
<dbReference type="WBParaSite" id="PS1159_v2.g20315.t1">
    <property type="protein sequence ID" value="PS1159_v2.g20315.t1"/>
    <property type="gene ID" value="PS1159_v2.g20315"/>
</dbReference>
<proteinExistence type="predicted"/>
<evidence type="ECO:0000313" key="2">
    <source>
        <dbReference type="WBParaSite" id="PS1159_v2.g20315.t1"/>
    </source>
</evidence>
<sequence>MLKDTSGSRATVPSTRERSFSLTHMQNLEIKDDEILTPNRSGSFNDLHTEFTFSLISEEPRPDALNTTDELVEKEVHRDYKYNLLERLRAKNNMRHSKFRN</sequence>
<reference evidence="2" key="1">
    <citation type="submission" date="2022-11" db="UniProtKB">
        <authorList>
            <consortium name="WormBaseParasite"/>
        </authorList>
    </citation>
    <scope>IDENTIFICATION</scope>
</reference>
<accession>A0AC35FS80</accession>
<protein>
    <submittedName>
        <fullName evidence="2">Uncharacterized protein</fullName>
    </submittedName>
</protein>
<dbReference type="Proteomes" id="UP000887580">
    <property type="component" value="Unplaced"/>
</dbReference>